<feature type="compositionally biased region" description="Low complexity" evidence="1">
    <location>
        <begin position="33"/>
        <end position="44"/>
    </location>
</feature>
<dbReference type="Proteomes" id="UP000664164">
    <property type="component" value="Unassembled WGS sequence"/>
</dbReference>
<sequence>MKKIWYLPIVVVVGAASLTVWGQANAGPPPSVSPGVVVDLSSGSAPATAEDSRSLPPSPSPSPTATAGTTAAPGHEAPETEHIPAELHTYPSEKASDDGPAHDLFDDKGGLRADNASDDGPSHDLYDDKGGGR</sequence>
<evidence type="ECO:0000313" key="3">
    <source>
        <dbReference type="EMBL" id="MBO1269165.1"/>
    </source>
</evidence>
<evidence type="ECO:0000313" key="4">
    <source>
        <dbReference type="Proteomes" id="UP000664164"/>
    </source>
</evidence>
<reference evidence="3" key="1">
    <citation type="submission" date="2021-03" db="EMBL/GenBank/DDBJ databases">
        <title>A new species, PO-11, isolated from a karst cave deposit.</title>
        <authorList>
            <person name="Zhaoxiaoyong W."/>
        </authorList>
    </citation>
    <scope>NUCLEOTIDE SEQUENCE</scope>
    <source>
        <strain evidence="3">PO-11</strain>
    </source>
</reference>
<gene>
    <name evidence="3" type="ORF">J1902_14530</name>
</gene>
<proteinExistence type="predicted"/>
<feature type="region of interest" description="Disordered" evidence="1">
    <location>
        <begin position="25"/>
        <end position="133"/>
    </location>
</feature>
<feature type="compositionally biased region" description="Basic and acidic residues" evidence="1">
    <location>
        <begin position="94"/>
        <end position="111"/>
    </location>
</feature>
<feature type="compositionally biased region" description="Basic and acidic residues" evidence="1">
    <location>
        <begin position="76"/>
        <end position="85"/>
    </location>
</feature>
<feature type="compositionally biased region" description="Low complexity" evidence="1">
    <location>
        <begin position="63"/>
        <end position="74"/>
    </location>
</feature>
<evidence type="ECO:0000256" key="1">
    <source>
        <dbReference type="SAM" id="MobiDB-lite"/>
    </source>
</evidence>
<comment type="caution">
    <text evidence="3">The sequence shown here is derived from an EMBL/GenBank/DDBJ whole genome shotgun (WGS) entry which is preliminary data.</text>
</comment>
<evidence type="ECO:0000256" key="2">
    <source>
        <dbReference type="SAM" id="SignalP"/>
    </source>
</evidence>
<dbReference type="EMBL" id="JAFNLL010000036">
    <property type="protein sequence ID" value="MBO1269165.1"/>
    <property type="molecule type" value="Genomic_DNA"/>
</dbReference>
<feature type="compositionally biased region" description="Basic and acidic residues" evidence="1">
    <location>
        <begin position="120"/>
        <end position="133"/>
    </location>
</feature>
<keyword evidence="2" id="KW-0732">Signal</keyword>
<accession>A0A939HKQ0</accession>
<feature type="signal peptide" evidence="2">
    <location>
        <begin position="1"/>
        <end position="26"/>
    </location>
</feature>
<dbReference type="AlphaFoldDB" id="A0A939HKQ0"/>
<protein>
    <submittedName>
        <fullName evidence="3">Uncharacterized protein</fullName>
    </submittedName>
</protein>
<dbReference type="RefSeq" id="WP_207617025.1">
    <property type="nucleotide sequence ID" value="NZ_JAFNLL010000036.1"/>
</dbReference>
<name>A0A939HKQ0_9MICC</name>
<organism evidence="3 4">
    <name type="scientific">Arthrobacter cavernae</name>
    <dbReference type="NCBI Taxonomy" id="2817681"/>
    <lineage>
        <taxon>Bacteria</taxon>
        <taxon>Bacillati</taxon>
        <taxon>Actinomycetota</taxon>
        <taxon>Actinomycetes</taxon>
        <taxon>Micrococcales</taxon>
        <taxon>Micrococcaceae</taxon>
        <taxon>Arthrobacter</taxon>
    </lineage>
</organism>
<keyword evidence="4" id="KW-1185">Reference proteome</keyword>
<feature type="chain" id="PRO_5036760418" evidence="2">
    <location>
        <begin position="27"/>
        <end position="133"/>
    </location>
</feature>